<keyword evidence="2" id="KW-0472">Membrane</keyword>
<feature type="transmembrane region" description="Helical" evidence="2">
    <location>
        <begin position="90"/>
        <end position="108"/>
    </location>
</feature>
<evidence type="ECO:0000256" key="2">
    <source>
        <dbReference type="SAM" id="Phobius"/>
    </source>
</evidence>
<accession>A0A6C0BHC5</accession>
<evidence type="ECO:0000256" key="1">
    <source>
        <dbReference type="SAM" id="MobiDB-lite"/>
    </source>
</evidence>
<dbReference type="EMBL" id="MN739160">
    <property type="protein sequence ID" value="QHS91412.1"/>
    <property type="molecule type" value="Genomic_DNA"/>
</dbReference>
<feature type="compositionally biased region" description="Polar residues" evidence="1">
    <location>
        <begin position="312"/>
        <end position="360"/>
    </location>
</feature>
<feature type="transmembrane region" description="Helical" evidence="2">
    <location>
        <begin position="120"/>
        <end position="146"/>
    </location>
</feature>
<reference evidence="3" key="1">
    <citation type="journal article" date="2020" name="Nature">
        <title>Giant virus diversity and host interactions through global metagenomics.</title>
        <authorList>
            <person name="Schulz F."/>
            <person name="Roux S."/>
            <person name="Paez-Espino D."/>
            <person name="Jungbluth S."/>
            <person name="Walsh D.A."/>
            <person name="Denef V.J."/>
            <person name="McMahon K.D."/>
            <person name="Konstantinidis K.T."/>
            <person name="Eloe-Fadrosh E.A."/>
            <person name="Kyrpides N.C."/>
            <person name="Woyke T."/>
        </authorList>
    </citation>
    <scope>NUCLEOTIDE SEQUENCE</scope>
    <source>
        <strain evidence="3">GVMAG-M-3300013004-44</strain>
    </source>
</reference>
<feature type="transmembrane region" description="Helical" evidence="2">
    <location>
        <begin position="171"/>
        <end position="196"/>
    </location>
</feature>
<feature type="region of interest" description="Disordered" evidence="1">
    <location>
        <begin position="254"/>
        <end position="360"/>
    </location>
</feature>
<protein>
    <submittedName>
        <fullName evidence="3">Uncharacterized protein</fullName>
    </submittedName>
</protein>
<keyword evidence="2" id="KW-1133">Transmembrane helix</keyword>
<dbReference type="AlphaFoldDB" id="A0A6C0BHC5"/>
<organism evidence="3">
    <name type="scientific">viral metagenome</name>
    <dbReference type="NCBI Taxonomy" id="1070528"/>
    <lineage>
        <taxon>unclassified sequences</taxon>
        <taxon>metagenomes</taxon>
        <taxon>organismal metagenomes</taxon>
    </lineage>
</organism>
<proteinExistence type="predicted"/>
<feature type="compositionally biased region" description="Basic and acidic residues" evidence="1">
    <location>
        <begin position="275"/>
        <end position="292"/>
    </location>
</feature>
<evidence type="ECO:0000313" key="3">
    <source>
        <dbReference type="EMBL" id="QHS91412.1"/>
    </source>
</evidence>
<name>A0A6C0BHC5_9ZZZZ</name>
<keyword evidence="2" id="KW-0812">Transmembrane</keyword>
<sequence length="405" mass="45844">MSSVLSEIKNTLQTLSIKDSVVDMYQTTITKLSEVKDVFLKKENPEILPKIVKDAKPVKDEGYASPPKPKTSKEIIIATLTKVKDTLWEYGLKFFFIFFYIMLASFVANDMIMYAAPIRAFFFIFTWFFTSTLFPCAFFVALYYLLKRGYDYYNKNLSSAKDKPPQSFPTIFAILPLTTYYPTSPFIRFFLWIFMYQKSDKPERMKKENDRLEIIMKNYWNDLNGSFEYLDKIKNTEPFKELYENIEKKLTIEGMHPIQKPKTVEPSTTPDTVEEGNKKVEEGNKKVEEGNKKVQFFKPQGKNQEEKEANVSEASQTPQANVPQANASQTPPANASQTKNAPMPPTISSQASVVPNSKPVNNTVAQPAVIAPQPAVIAQQPSVIAPQPSVIAPQPAVIASKPPII</sequence>